<evidence type="ECO:0000259" key="2">
    <source>
        <dbReference type="PROSITE" id="PS51781"/>
    </source>
</evidence>
<keyword evidence="4" id="KW-1185">Reference proteome</keyword>
<sequence length="352" mass="40394">MLKQLFTILMILASIVVNAQEEYISDLFLNLSRKSTKFFEDNLSNNHGLKLSEKRTNEFGVIFYEFSTVQPHVADKISSVSAEFNSADVCTNLEFAVRNDVAADFVNYLNRHTESSLSRNKKYYKLNDSVYLTIKSVTSKTTFCWSTWEEPENSKRRTEFKNYFLKRLSDTKTSVTSTSKNNEDSKKSNKSKAYLGRVIKQVNMRNGPGLRYPIIGQVKGGSQIFIISLQSENDFYNIIDIETNKEGYIHKSNVTTSKEIKASKGDMFIPTHETTNINPEVEIFNNTTKILTLKMDNENYTLQPKQKQKITLTAANITYRASASGVIPLYGNKVFQQNMGYSWEFFIQKTRL</sequence>
<keyword evidence="1" id="KW-0732">Signal</keyword>
<dbReference type="PROSITE" id="PS51781">
    <property type="entry name" value="SH3B"/>
    <property type="match status" value="1"/>
</dbReference>
<dbReference type="EMBL" id="SJCY01000001">
    <property type="protein sequence ID" value="TDG37756.1"/>
    <property type="molecule type" value="Genomic_DNA"/>
</dbReference>
<feature type="domain" description="SH3b" evidence="2">
    <location>
        <begin position="186"/>
        <end position="258"/>
    </location>
</feature>
<dbReference type="InterPro" id="IPR003646">
    <property type="entry name" value="SH3-like_bac-type"/>
</dbReference>
<name>A0A4R5MQ37_9SPHI</name>
<dbReference type="RefSeq" id="WP_133260844.1">
    <property type="nucleotide sequence ID" value="NZ_SJCY01000001.1"/>
</dbReference>
<dbReference type="SMART" id="SM00287">
    <property type="entry name" value="SH3b"/>
    <property type="match status" value="1"/>
</dbReference>
<organism evidence="3 4">
    <name type="scientific">Pedobacter changchengzhani</name>
    <dbReference type="NCBI Taxonomy" id="2529274"/>
    <lineage>
        <taxon>Bacteria</taxon>
        <taxon>Pseudomonadati</taxon>
        <taxon>Bacteroidota</taxon>
        <taxon>Sphingobacteriia</taxon>
        <taxon>Sphingobacteriales</taxon>
        <taxon>Sphingobacteriaceae</taxon>
        <taxon>Pedobacter</taxon>
    </lineage>
</organism>
<dbReference type="Gene3D" id="2.30.30.40">
    <property type="entry name" value="SH3 Domains"/>
    <property type="match status" value="1"/>
</dbReference>
<dbReference type="AlphaFoldDB" id="A0A4R5MQ37"/>
<evidence type="ECO:0000256" key="1">
    <source>
        <dbReference type="SAM" id="SignalP"/>
    </source>
</evidence>
<feature type="signal peptide" evidence="1">
    <location>
        <begin position="1"/>
        <end position="19"/>
    </location>
</feature>
<accession>A0A4R5MQ37</accession>
<dbReference type="Pfam" id="PF08239">
    <property type="entry name" value="SH3_3"/>
    <property type="match status" value="1"/>
</dbReference>
<gene>
    <name evidence="3" type="ORF">EZJ43_01285</name>
</gene>
<dbReference type="Proteomes" id="UP000295668">
    <property type="component" value="Unassembled WGS sequence"/>
</dbReference>
<reference evidence="3 4" key="1">
    <citation type="submission" date="2019-02" db="EMBL/GenBank/DDBJ databases">
        <title>Pedobacter sp. nov., a novel speices isolated from soil of pinguins habitat in Antarcitica.</title>
        <authorList>
            <person name="He R.-H."/>
        </authorList>
    </citation>
    <scope>NUCLEOTIDE SEQUENCE [LARGE SCALE GENOMIC DNA]</scope>
    <source>
        <strain evidence="3 4">E01020</strain>
    </source>
</reference>
<evidence type="ECO:0000313" key="3">
    <source>
        <dbReference type="EMBL" id="TDG37756.1"/>
    </source>
</evidence>
<comment type="caution">
    <text evidence="3">The sequence shown here is derived from an EMBL/GenBank/DDBJ whole genome shotgun (WGS) entry which is preliminary data.</text>
</comment>
<feature type="chain" id="PRO_5020601848" description="SH3b domain-containing protein" evidence="1">
    <location>
        <begin position="20"/>
        <end position="352"/>
    </location>
</feature>
<protein>
    <recommendedName>
        <fullName evidence="2">SH3b domain-containing protein</fullName>
    </recommendedName>
</protein>
<dbReference type="OrthoDB" id="1360198at2"/>
<proteinExistence type="predicted"/>
<evidence type="ECO:0000313" key="4">
    <source>
        <dbReference type="Proteomes" id="UP000295668"/>
    </source>
</evidence>